<dbReference type="GO" id="GO:0050660">
    <property type="term" value="F:flavin adenine dinucleotide binding"/>
    <property type="evidence" value="ECO:0007669"/>
    <property type="project" value="InterPro"/>
</dbReference>
<dbReference type="Pfam" id="PF01266">
    <property type="entry name" value="DAO"/>
    <property type="match status" value="1"/>
</dbReference>
<dbReference type="InterPro" id="IPR036188">
    <property type="entry name" value="FAD/NAD-bd_sf"/>
</dbReference>
<evidence type="ECO:0000256" key="1">
    <source>
        <dbReference type="ARBA" id="ARBA00001974"/>
    </source>
</evidence>
<dbReference type="InterPro" id="IPR006076">
    <property type="entry name" value="FAD-dep_OxRdtase"/>
</dbReference>
<dbReference type="NCBIfam" id="NF008425">
    <property type="entry name" value="PRK11259.1"/>
    <property type="match status" value="1"/>
</dbReference>
<dbReference type="PANTHER" id="PTHR10961">
    <property type="entry name" value="PEROXISOMAL SARCOSINE OXIDASE"/>
    <property type="match status" value="1"/>
</dbReference>
<dbReference type="Proteomes" id="UP000019140">
    <property type="component" value="Unassembled WGS sequence"/>
</dbReference>
<proteinExistence type="predicted"/>
<evidence type="ECO:0000313" key="7">
    <source>
        <dbReference type="Proteomes" id="UP000019140"/>
    </source>
</evidence>
<keyword evidence="3" id="KW-0274">FAD</keyword>
<evidence type="ECO:0000256" key="2">
    <source>
        <dbReference type="ARBA" id="ARBA00022630"/>
    </source>
</evidence>
<dbReference type="AlphaFoldDB" id="W4M8E6"/>
<evidence type="ECO:0000256" key="4">
    <source>
        <dbReference type="ARBA" id="ARBA00023002"/>
    </source>
</evidence>
<feature type="domain" description="FAD dependent oxidoreductase" evidence="5">
    <location>
        <begin position="9"/>
        <end position="358"/>
    </location>
</feature>
<comment type="cofactor">
    <cofactor evidence="1">
        <name>FAD</name>
        <dbReference type="ChEBI" id="CHEBI:57692"/>
    </cofactor>
</comment>
<comment type="caution">
    <text evidence="6">The sequence shown here is derived from an EMBL/GenBank/DDBJ whole genome shotgun (WGS) entry which is preliminary data.</text>
</comment>
<dbReference type="InterPro" id="IPR045170">
    <property type="entry name" value="MTOX"/>
</dbReference>
<dbReference type="EMBL" id="AZHX01000690">
    <property type="protein sequence ID" value="ETX06453.1"/>
    <property type="molecule type" value="Genomic_DNA"/>
</dbReference>
<evidence type="ECO:0000256" key="3">
    <source>
        <dbReference type="ARBA" id="ARBA00022827"/>
    </source>
</evidence>
<dbReference type="SUPFAM" id="SSF54373">
    <property type="entry name" value="FAD-linked reductases, C-terminal domain"/>
    <property type="match status" value="1"/>
</dbReference>
<reference evidence="6 7" key="1">
    <citation type="journal article" date="2014" name="Nature">
        <title>An environmental bacterial taxon with a large and distinct metabolic repertoire.</title>
        <authorList>
            <person name="Wilson M.C."/>
            <person name="Mori T."/>
            <person name="Ruckert C."/>
            <person name="Uria A.R."/>
            <person name="Helf M.J."/>
            <person name="Takada K."/>
            <person name="Gernert C."/>
            <person name="Steffens U.A."/>
            <person name="Heycke N."/>
            <person name="Schmitt S."/>
            <person name="Rinke C."/>
            <person name="Helfrich E.J."/>
            <person name="Brachmann A.O."/>
            <person name="Gurgui C."/>
            <person name="Wakimoto T."/>
            <person name="Kracht M."/>
            <person name="Crusemann M."/>
            <person name="Hentschel U."/>
            <person name="Abe I."/>
            <person name="Matsunaga S."/>
            <person name="Kalinowski J."/>
            <person name="Takeyama H."/>
            <person name="Piel J."/>
        </authorList>
    </citation>
    <scope>NUCLEOTIDE SEQUENCE [LARGE SCALE GENOMIC DNA]</scope>
    <source>
        <strain evidence="7">TSY2</strain>
    </source>
</reference>
<dbReference type="PANTHER" id="PTHR10961:SF7">
    <property type="entry name" value="FAD DEPENDENT OXIDOREDUCTASE DOMAIN-CONTAINING PROTEIN"/>
    <property type="match status" value="1"/>
</dbReference>
<sequence length="384" mass="42672">MSHSTQAYDCIVLGTGGVGSAALYYLAQRGAKVLGIDRFPPGHDRGSSHGETRVIRLAYFEHPDYVPLLQRAYTLWEAMEQARSESLYVQTGILEMGPEDGEILPGVLDAAKQHNLEVESLSGAEIEKRYAGLRVPEPLVGVYEARAGFLRVEACVKVYIGEAVKRGAQLQTGETVLGWSPDGEGLTVETNRGRYRTGCLVVTAGAWAPQLLASLNVELRVLRKPLLWYRTQTPHYRLDHGFPVWFLETDLGAIYGFPEIDELGFKLAEHTKGTEVIDPLQPDRDLWADDRRPLEALIRNHFPGVTPDCLHHAVCMYTMSPDQHFIIDRHPDDERVCFVAGLSGHGFKFASVLGEIMSGLALDGETEMPIEFLGLERLRVKPHG</sequence>
<evidence type="ECO:0000313" key="6">
    <source>
        <dbReference type="EMBL" id="ETX06453.1"/>
    </source>
</evidence>
<dbReference type="Gene3D" id="3.30.9.10">
    <property type="entry name" value="D-Amino Acid Oxidase, subunit A, domain 2"/>
    <property type="match status" value="1"/>
</dbReference>
<keyword evidence="4" id="KW-0560">Oxidoreductase</keyword>
<dbReference type="GO" id="GO:0008115">
    <property type="term" value="F:sarcosine oxidase activity"/>
    <property type="evidence" value="ECO:0007669"/>
    <property type="project" value="TreeGrafter"/>
</dbReference>
<dbReference type="Gene3D" id="3.50.50.60">
    <property type="entry name" value="FAD/NAD(P)-binding domain"/>
    <property type="match status" value="1"/>
</dbReference>
<accession>W4M8E6</accession>
<gene>
    <name evidence="6" type="ORF">ETSY2_17025</name>
</gene>
<keyword evidence="2" id="KW-0285">Flavoprotein</keyword>
<keyword evidence="7" id="KW-1185">Reference proteome</keyword>
<organism evidence="6 7">
    <name type="scientific">Candidatus Entotheonella gemina</name>
    <dbReference type="NCBI Taxonomy" id="1429439"/>
    <lineage>
        <taxon>Bacteria</taxon>
        <taxon>Pseudomonadati</taxon>
        <taxon>Nitrospinota/Tectimicrobiota group</taxon>
        <taxon>Candidatus Tectimicrobiota</taxon>
        <taxon>Candidatus Entotheonellia</taxon>
        <taxon>Candidatus Entotheonellales</taxon>
        <taxon>Candidatus Entotheonellaceae</taxon>
        <taxon>Candidatus Entotheonella</taxon>
    </lineage>
</organism>
<evidence type="ECO:0000259" key="5">
    <source>
        <dbReference type="Pfam" id="PF01266"/>
    </source>
</evidence>
<dbReference type="HOGENOM" id="CLU_007884_2_1_7"/>
<name>W4M8E6_9BACT</name>
<dbReference type="SUPFAM" id="SSF51905">
    <property type="entry name" value="FAD/NAD(P)-binding domain"/>
    <property type="match status" value="1"/>
</dbReference>
<protein>
    <recommendedName>
        <fullName evidence="5">FAD dependent oxidoreductase domain-containing protein</fullName>
    </recommendedName>
</protein>